<dbReference type="EMBL" id="VCAZ01000019">
    <property type="protein sequence ID" value="TSK72095.1"/>
    <property type="molecule type" value="Genomic_DNA"/>
</dbReference>
<protein>
    <submittedName>
        <fullName evidence="2">Uncharacterized protein</fullName>
    </submittedName>
</protein>
<comment type="caution">
    <text evidence="2">The sequence shown here is derived from an EMBL/GenBank/DDBJ whole genome shotgun (WGS) entry which is preliminary data.</text>
</comment>
<feature type="region of interest" description="Disordered" evidence="1">
    <location>
        <begin position="51"/>
        <end position="71"/>
    </location>
</feature>
<evidence type="ECO:0000313" key="2">
    <source>
        <dbReference type="EMBL" id="TSK72095.1"/>
    </source>
</evidence>
<evidence type="ECO:0000313" key="3">
    <source>
        <dbReference type="Proteomes" id="UP000319801"/>
    </source>
</evidence>
<dbReference type="AlphaFoldDB" id="A0A556TUE1"/>
<accession>A0A556TUE1</accession>
<evidence type="ECO:0000256" key="1">
    <source>
        <dbReference type="SAM" id="MobiDB-lite"/>
    </source>
</evidence>
<name>A0A556TUE1_BAGYA</name>
<organism evidence="2 3">
    <name type="scientific">Bagarius yarrelli</name>
    <name type="common">Goonch</name>
    <name type="synonym">Bagrus yarrelli</name>
    <dbReference type="NCBI Taxonomy" id="175774"/>
    <lineage>
        <taxon>Eukaryota</taxon>
        <taxon>Metazoa</taxon>
        <taxon>Chordata</taxon>
        <taxon>Craniata</taxon>
        <taxon>Vertebrata</taxon>
        <taxon>Euteleostomi</taxon>
        <taxon>Actinopterygii</taxon>
        <taxon>Neopterygii</taxon>
        <taxon>Teleostei</taxon>
        <taxon>Ostariophysi</taxon>
        <taxon>Siluriformes</taxon>
        <taxon>Sisoridae</taxon>
        <taxon>Sisorinae</taxon>
        <taxon>Bagarius</taxon>
    </lineage>
</organism>
<proteinExistence type="predicted"/>
<keyword evidence="3" id="KW-1185">Reference proteome</keyword>
<gene>
    <name evidence="2" type="ORF">Baya_3079</name>
</gene>
<sequence length="71" mass="8077">MWENLACVLVSQTVPGDSDENAARVNISAHRIYPNAIPVHRERLQTKRNVFTNQRKAPQPWTGDQAKPLLQ</sequence>
<dbReference type="Proteomes" id="UP000319801">
    <property type="component" value="Unassembled WGS sequence"/>
</dbReference>
<reference evidence="2 3" key="1">
    <citation type="journal article" date="2019" name="Genome Biol. Evol.">
        <title>Whole-Genome Sequencing of the Giant Devil Catfish, Bagarius yarrelli.</title>
        <authorList>
            <person name="Jiang W."/>
            <person name="Lv Y."/>
            <person name="Cheng L."/>
            <person name="Yang K."/>
            <person name="Chao B."/>
            <person name="Wang X."/>
            <person name="Li Y."/>
            <person name="Pan X."/>
            <person name="You X."/>
            <person name="Zhang Y."/>
            <person name="Yang J."/>
            <person name="Li J."/>
            <person name="Zhang X."/>
            <person name="Liu S."/>
            <person name="Sun C."/>
            <person name="Yang J."/>
            <person name="Shi Q."/>
        </authorList>
    </citation>
    <scope>NUCLEOTIDE SEQUENCE [LARGE SCALE GENOMIC DNA]</scope>
    <source>
        <strain evidence="2">JWS20170419001</strain>
        <tissue evidence="2">Muscle</tissue>
    </source>
</reference>